<feature type="domain" description="Chitin-binding type-2" evidence="1">
    <location>
        <begin position="18"/>
        <end position="78"/>
    </location>
</feature>
<reference evidence="2" key="1">
    <citation type="submission" date="2021-02" db="EMBL/GenBank/DDBJ databases">
        <authorList>
            <person name="Nowell W R."/>
        </authorList>
    </citation>
    <scope>NUCLEOTIDE SEQUENCE</scope>
</reference>
<feature type="non-terminal residue" evidence="2">
    <location>
        <position position="92"/>
    </location>
</feature>
<dbReference type="PROSITE" id="PS50940">
    <property type="entry name" value="CHIT_BIND_II"/>
    <property type="match status" value="1"/>
</dbReference>
<evidence type="ECO:0000313" key="4">
    <source>
        <dbReference type="Proteomes" id="UP000681967"/>
    </source>
</evidence>
<dbReference type="EMBL" id="CAJOBH010033610">
    <property type="protein sequence ID" value="CAF4290667.1"/>
    <property type="molecule type" value="Genomic_DNA"/>
</dbReference>
<feature type="non-terminal residue" evidence="2">
    <location>
        <position position="1"/>
    </location>
</feature>
<gene>
    <name evidence="2" type="ORF">BYL167_LOCUS27080</name>
    <name evidence="3" type="ORF">GIL414_LOCUS30860</name>
</gene>
<accession>A0A8S2TMX2</accession>
<dbReference type="AlphaFoldDB" id="A0A8S2TMX2"/>
<evidence type="ECO:0000313" key="3">
    <source>
        <dbReference type="EMBL" id="CAF4416250.1"/>
    </source>
</evidence>
<dbReference type="GO" id="GO:0008061">
    <property type="term" value="F:chitin binding"/>
    <property type="evidence" value="ECO:0007669"/>
    <property type="project" value="InterPro"/>
</dbReference>
<proteinExistence type="predicted"/>
<name>A0A8S2TMX2_9BILA</name>
<dbReference type="Proteomes" id="UP000681967">
    <property type="component" value="Unassembled WGS sequence"/>
</dbReference>
<evidence type="ECO:0000313" key="2">
    <source>
        <dbReference type="EMBL" id="CAF4290667.1"/>
    </source>
</evidence>
<dbReference type="InterPro" id="IPR002557">
    <property type="entry name" value="Chitin-bd_dom"/>
</dbReference>
<sequence>KQQFNFGSIPIQERVEPVPKCREADNYIISHERYCNLFYGCREGELILYACVDRLTNNYGGVFQSSTGNCIASNECATNEFYRPNQATTSRP</sequence>
<organism evidence="2 4">
    <name type="scientific">Rotaria magnacalcarata</name>
    <dbReference type="NCBI Taxonomy" id="392030"/>
    <lineage>
        <taxon>Eukaryota</taxon>
        <taxon>Metazoa</taxon>
        <taxon>Spiralia</taxon>
        <taxon>Gnathifera</taxon>
        <taxon>Rotifera</taxon>
        <taxon>Eurotatoria</taxon>
        <taxon>Bdelloidea</taxon>
        <taxon>Philodinida</taxon>
        <taxon>Philodinidae</taxon>
        <taxon>Rotaria</taxon>
    </lineage>
</organism>
<evidence type="ECO:0000259" key="1">
    <source>
        <dbReference type="PROSITE" id="PS50940"/>
    </source>
</evidence>
<dbReference type="GO" id="GO:0005576">
    <property type="term" value="C:extracellular region"/>
    <property type="evidence" value="ECO:0007669"/>
    <property type="project" value="InterPro"/>
</dbReference>
<dbReference type="EMBL" id="CAJOBJ010060653">
    <property type="protein sequence ID" value="CAF4416250.1"/>
    <property type="molecule type" value="Genomic_DNA"/>
</dbReference>
<comment type="caution">
    <text evidence="2">The sequence shown here is derived from an EMBL/GenBank/DDBJ whole genome shotgun (WGS) entry which is preliminary data.</text>
</comment>
<dbReference type="Proteomes" id="UP000681720">
    <property type="component" value="Unassembled WGS sequence"/>
</dbReference>
<protein>
    <recommendedName>
        <fullName evidence="1">Chitin-binding type-2 domain-containing protein</fullName>
    </recommendedName>
</protein>